<dbReference type="VEuPathDB" id="FungiDB:GGTG_10205"/>
<evidence type="ECO:0008006" key="4">
    <source>
        <dbReference type="Google" id="ProtNLM"/>
    </source>
</evidence>
<accession>J3P9M6</accession>
<reference evidence="1" key="2">
    <citation type="submission" date="2010-07" db="EMBL/GenBank/DDBJ databases">
        <authorList>
            <consortium name="The Broad Institute Genome Sequencing Platform"/>
            <consortium name="Broad Institute Genome Sequencing Center for Infectious Disease"/>
            <person name="Ma L.-J."/>
            <person name="Dead R."/>
            <person name="Young S."/>
            <person name="Zeng Q."/>
            <person name="Koehrsen M."/>
            <person name="Alvarado L."/>
            <person name="Berlin A."/>
            <person name="Chapman S.B."/>
            <person name="Chen Z."/>
            <person name="Freedman E."/>
            <person name="Gellesch M."/>
            <person name="Goldberg J."/>
            <person name="Griggs A."/>
            <person name="Gujja S."/>
            <person name="Heilman E.R."/>
            <person name="Heiman D."/>
            <person name="Hepburn T."/>
            <person name="Howarth C."/>
            <person name="Jen D."/>
            <person name="Larson L."/>
            <person name="Mehta T."/>
            <person name="Neiman D."/>
            <person name="Pearson M."/>
            <person name="Roberts A."/>
            <person name="Saif S."/>
            <person name="Shea T."/>
            <person name="Shenoy N."/>
            <person name="Sisk P."/>
            <person name="Stolte C."/>
            <person name="Sykes S."/>
            <person name="Walk T."/>
            <person name="White J."/>
            <person name="Yandava C."/>
            <person name="Haas B."/>
            <person name="Nusbaum C."/>
            <person name="Birren B."/>
        </authorList>
    </citation>
    <scope>NUCLEOTIDE SEQUENCE</scope>
    <source>
        <strain evidence="1">R3-111a-1</strain>
    </source>
</reference>
<proteinExistence type="predicted"/>
<dbReference type="AlphaFoldDB" id="J3P9M6"/>
<gene>
    <name evidence="2" type="primary">20350663</name>
    <name evidence="1" type="ORF">GGTG_10205</name>
</gene>
<evidence type="ECO:0000313" key="3">
    <source>
        <dbReference type="Proteomes" id="UP000006039"/>
    </source>
</evidence>
<dbReference type="GeneID" id="20350663"/>
<reference evidence="2" key="5">
    <citation type="submission" date="2018-04" db="UniProtKB">
        <authorList>
            <consortium name="EnsemblFungi"/>
        </authorList>
    </citation>
    <scope>IDENTIFICATION</scope>
    <source>
        <strain evidence="2">R3-111a-1</strain>
    </source>
</reference>
<evidence type="ECO:0000313" key="1">
    <source>
        <dbReference type="EMBL" id="EJT73362.1"/>
    </source>
</evidence>
<keyword evidence="3" id="KW-1185">Reference proteome</keyword>
<dbReference type="STRING" id="644352.J3P9M6"/>
<reference evidence="2" key="4">
    <citation type="journal article" date="2015" name="G3 (Bethesda)">
        <title>Genome sequences of three phytopathogenic species of the Magnaporthaceae family of fungi.</title>
        <authorList>
            <person name="Okagaki L.H."/>
            <person name="Nunes C.C."/>
            <person name="Sailsbery J."/>
            <person name="Clay B."/>
            <person name="Brown D."/>
            <person name="John T."/>
            <person name="Oh Y."/>
            <person name="Young N."/>
            <person name="Fitzgerald M."/>
            <person name="Haas B.J."/>
            <person name="Zeng Q."/>
            <person name="Young S."/>
            <person name="Adiconis X."/>
            <person name="Fan L."/>
            <person name="Levin J.Z."/>
            <person name="Mitchell T.K."/>
            <person name="Okubara P.A."/>
            <person name="Farman M.L."/>
            <person name="Kohn L.M."/>
            <person name="Birren B."/>
            <person name="Ma L.-J."/>
            <person name="Dean R.A."/>
        </authorList>
    </citation>
    <scope>NUCLEOTIDE SEQUENCE</scope>
    <source>
        <strain evidence="2">R3-111a-1</strain>
    </source>
</reference>
<dbReference type="EMBL" id="GL385399">
    <property type="protein sequence ID" value="EJT73362.1"/>
    <property type="molecule type" value="Genomic_DNA"/>
</dbReference>
<name>J3P9M6_GAET3</name>
<reference evidence="1" key="3">
    <citation type="submission" date="2010-09" db="EMBL/GenBank/DDBJ databases">
        <title>Annotation of Gaeumannomyces graminis var. tritici R3-111a-1.</title>
        <authorList>
            <consortium name="The Broad Institute Genome Sequencing Platform"/>
            <person name="Ma L.-J."/>
            <person name="Dead R."/>
            <person name="Young S.K."/>
            <person name="Zeng Q."/>
            <person name="Gargeya S."/>
            <person name="Fitzgerald M."/>
            <person name="Haas B."/>
            <person name="Abouelleil A."/>
            <person name="Alvarado L."/>
            <person name="Arachchi H.M."/>
            <person name="Berlin A."/>
            <person name="Brown A."/>
            <person name="Chapman S.B."/>
            <person name="Chen Z."/>
            <person name="Dunbar C."/>
            <person name="Freedman E."/>
            <person name="Gearin G."/>
            <person name="Gellesch M."/>
            <person name="Goldberg J."/>
            <person name="Griggs A."/>
            <person name="Gujja S."/>
            <person name="Heiman D."/>
            <person name="Howarth C."/>
            <person name="Larson L."/>
            <person name="Lui A."/>
            <person name="MacDonald P.J.P."/>
            <person name="Mehta T."/>
            <person name="Montmayeur A."/>
            <person name="Murphy C."/>
            <person name="Neiman D."/>
            <person name="Pearson M."/>
            <person name="Priest M."/>
            <person name="Roberts A."/>
            <person name="Saif S."/>
            <person name="Shea T."/>
            <person name="Shenoy N."/>
            <person name="Sisk P."/>
            <person name="Stolte C."/>
            <person name="Sykes S."/>
            <person name="Yandava C."/>
            <person name="Wortman J."/>
            <person name="Nusbaum C."/>
            <person name="Birren B."/>
        </authorList>
    </citation>
    <scope>NUCLEOTIDE SEQUENCE</scope>
    <source>
        <strain evidence="1">R3-111a-1</strain>
    </source>
</reference>
<dbReference type="EnsemblFungi" id="EJT73362">
    <property type="protein sequence ID" value="EJT73362"/>
    <property type="gene ID" value="GGTG_10205"/>
</dbReference>
<dbReference type="eggNOG" id="ENOG502RN9W">
    <property type="taxonomic scope" value="Eukaryota"/>
</dbReference>
<dbReference type="HOGENOM" id="CLU_029473_1_0_1"/>
<dbReference type="RefSeq" id="XP_009226336.1">
    <property type="nucleotide sequence ID" value="XM_009228072.1"/>
</dbReference>
<organism evidence="1">
    <name type="scientific">Gaeumannomyces tritici (strain R3-111a-1)</name>
    <name type="common">Wheat and barley take-all root rot fungus</name>
    <name type="synonym">Gaeumannomyces graminis var. tritici</name>
    <dbReference type="NCBI Taxonomy" id="644352"/>
    <lineage>
        <taxon>Eukaryota</taxon>
        <taxon>Fungi</taxon>
        <taxon>Dikarya</taxon>
        <taxon>Ascomycota</taxon>
        <taxon>Pezizomycotina</taxon>
        <taxon>Sordariomycetes</taxon>
        <taxon>Sordariomycetidae</taxon>
        <taxon>Magnaporthales</taxon>
        <taxon>Magnaporthaceae</taxon>
        <taxon>Gaeumannomyces</taxon>
    </lineage>
</organism>
<protein>
    <recommendedName>
        <fullName evidence="4">F-box domain-containing protein</fullName>
    </recommendedName>
</protein>
<dbReference type="OrthoDB" id="5333491at2759"/>
<sequence>METLHEEVIQRIVQFIAGEWPNARRIAALATLSAKWQRAVERRTFEHIRITNHDDDLETLERVVITDPRRRAYLRFLHFSVNLDLPATSTDSRSGSQEMQANVRFTEGLAKLFGALVLANRVDDGTAGPSNADDRSKGITLQIVPLLSRVETKKKQKNLRQCVRILDDVDTSTSTAQHQALSPVTCISHLVLGLSMERGRLAMRTALDLAKWLPGLSQLDMTAILEVPSDAQPNLAQHVDDRQELARALKRAASSPSSLREALFSIEEQDPWSVQMHPRFVFPDLTRTASDATVGPADQGAELKADPLGAALRTWSNNLVTLDLCGVFDGSLFWPAGQGTTVSTKSSALPSWPNLKNISVKLGTSTPTGGWYFIPRPDPESDGHRCVPNDDALQLLFASWSRALGRMPVLENAVLYFELIFEMDGAQLGAGEDSTAFGRWLVAFQAPNAIPRPGVAMQWARTLTQEESQRARLVFQCVSGWRPQRDTMERLCSISEETPVFLEVDLLDNVSAVDA</sequence>
<dbReference type="Proteomes" id="UP000006039">
    <property type="component" value="Unassembled WGS sequence"/>
</dbReference>
<reference evidence="3" key="1">
    <citation type="submission" date="2010-07" db="EMBL/GenBank/DDBJ databases">
        <title>The genome sequence of Gaeumannomyces graminis var. tritici strain R3-111a-1.</title>
        <authorList>
            <consortium name="The Broad Institute Genome Sequencing Platform"/>
            <person name="Ma L.-J."/>
            <person name="Dead R."/>
            <person name="Young S."/>
            <person name="Zeng Q."/>
            <person name="Koehrsen M."/>
            <person name="Alvarado L."/>
            <person name="Berlin A."/>
            <person name="Chapman S.B."/>
            <person name="Chen Z."/>
            <person name="Freedman E."/>
            <person name="Gellesch M."/>
            <person name="Goldberg J."/>
            <person name="Griggs A."/>
            <person name="Gujja S."/>
            <person name="Heilman E.R."/>
            <person name="Heiman D."/>
            <person name="Hepburn T."/>
            <person name="Howarth C."/>
            <person name="Jen D."/>
            <person name="Larson L."/>
            <person name="Mehta T."/>
            <person name="Neiman D."/>
            <person name="Pearson M."/>
            <person name="Roberts A."/>
            <person name="Saif S."/>
            <person name="Shea T."/>
            <person name="Shenoy N."/>
            <person name="Sisk P."/>
            <person name="Stolte C."/>
            <person name="Sykes S."/>
            <person name="Walk T."/>
            <person name="White J."/>
            <person name="Yandava C."/>
            <person name="Haas B."/>
            <person name="Nusbaum C."/>
            <person name="Birren B."/>
        </authorList>
    </citation>
    <scope>NUCLEOTIDE SEQUENCE [LARGE SCALE GENOMIC DNA]</scope>
    <source>
        <strain evidence="3">R3-111a-1</strain>
    </source>
</reference>
<evidence type="ECO:0000313" key="2">
    <source>
        <dbReference type="EnsemblFungi" id="EJT73362"/>
    </source>
</evidence>